<dbReference type="NCBIfam" id="TIGR04056">
    <property type="entry name" value="OMP_RagA_SusC"/>
    <property type="match status" value="1"/>
</dbReference>
<proteinExistence type="inferred from homology"/>
<evidence type="ECO:0000313" key="10">
    <source>
        <dbReference type="Proteomes" id="UP000268007"/>
    </source>
</evidence>
<keyword evidence="10" id="KW-1185">Reference proteome</keyword>
<evidence type="ECO:0000313" key="9">
    <source>
        <dbReference type="EMBL" id="RKR84009.1"/>
    </source>
</evidence>
<dbReference type="EMBL" id="RBKU01000001">
    <property type="protein sequence ID" value="RKR84009.1"/>
    <property type="molecule type" value="Genomic_DNA"/>
</dbReference>
<dbReference type="Gene3D" id="2.170.130.10">
    <property type="entry name" value="TonB-dependent receptor, plug domain"/>
    <property type="match status" value="1"/>
</dbReference>
<dbReference type="InterPro" id="IPR039426">
    <property type="entry name" value="TonB-dep_rcpt-like"/>
</dbReference>
<evidence type="ECO:0000256" key="6">
    <source>
        <dbReference type="ARBA" id="ARBA00023237"/>
    </source>
</evidence>
<evidence type="ECO:0000256" key="7">
    <source>
        <dbReference type="PROSITE-ProRule" id="PRU01360"/>
    </source>
</evidence>
<evidence type="ECO:0000256" key="2">
    <source>
        <dbReference type="ARBA" id="ARBA00022448"/>
    </source>
</evidence>
<dbReference type="Gene3D" id="2.40.170.20">
    <property type="entry name" value="TonB-dependent receptor, beta-barrel domain"/>
    <property type="match status" value="1"/>
</dbReference>
<dbReference type="SUPFAM" id="SSF49464">
    <property type="entry name" value="Carboxypeptidase regulatory domain-like"/>
    <property type="match status" value="1"/>
</dbReference>
<dbReference type="SUPFAM" id="SSF56935">
    <property type="entry name" value="Porins"/>
    <property type="match status" value="1"/>
</dbReference>
<feature type="domain" description="TonB-dependent receptor plug" evidence="8">
    <location>
        <begin position="226"/>
        <end position="356"/>
    </location>
</feature>
<dbReference type="PROSITE" id="PS52016">
    <property type="entry name" value="TONB_DEPENDENT_REC_3"/>
    <property type="match status" value="1"/>
</dbReference>
<dbReference type="NCBIfam" id="TIGR04057">
    <property type="entry name" value="SusC_RagA_signa"/>
    <property type="match status" value="1"/>
</dbReference>
<keyword evidence="6 7" id="KW-0998">Cell outer membrane</keyword>
<dbReference type="Pfam" id="PF13715">
    <property type="entry name" value="CarbopepD_reg_2"/>
    <property type="match status" value="1"/>
</dbReference>
<dbReference type="InterPro" id="IPR023997">
    <property type="entry name" value="TonB-dep_OMP_SusC/RagA_CS"/>
</dbReference>
<gene>
    <name evidence="9" type="ORF">BDD43_4226</name>
</gene>
<dbReference type="InterPro" id="IPR037066">
    <property type="entry name" value="Plug_dom_sf"/>
</dbReference>
<dbReference type="Proteomes" id="UP000268007">
    <property type="component" value="Unassembled WGS sequence"/>
</dbReference>
<dbReference type="Pfam" id="PF07715">
    <property type="entry name" value="Plug"/>
    <property type="match status" value="1"/>
</dbReference>
<keyword evidence="4 7" id="KW-0812">Transmembrane</keyword>
<reference evidence="9 10" key="1">
    <citation type="submission" date="2018-10" db="EMBL/GenBank/DDBJ databases">
        <title>Genomic Encyclopedia of Archaeal and Bacterial Type Strains, Phase II (KMG-II): from individual species to whole genera.</title>
        <authorList>
            <person name="Goeker M."/>
        </authorList>
    </citation>
    <scope>NUCLEOTIDE SEQUENCE [LARGE SCALE GENOMIC DNA]</scope>
    <source>
        <strain evidence="9 10">DSM 18602</strain>
    </source>
</reference>
<keyword evidence="5 7" id="KW-0472">Membrane</keyword>
<dbReference type="InterPro" id="IPR023996">
    <property type="entry name" value="TonB-dep_OMP_SusC/RagA"/>
</dbReference>
<name>A0A495J7L9_9SPHI</name>
<evidence type="ECO:0000256" key="4">
    <source>
        <dbReference type="ARBA" id="ARBA00022692"/>
    </source>
</evidence>
<organism evidence="9 10">
    <name type="scientific">Mucilaginibacter gracilis</name>
    <dbReference type="NCBI Taxonomy" id="423350"/>
    <lineage>
        <taxon>Bacteria</taxon>
        <taxon>Pseudomonadati</taxon>
        <taxon>Bacteroidota</taxon>
        <taxon>Sphingobacteriia</taxon>
        <taxon>Sphingobacteriales</taxon>
        <taxon>Sphingobacteriaceae</taxon>
        <taxon>Mucilaginibacter</taxon>
    </lineage>
</organism>
<dbReference type="InterPro" id="IPR008969">
    <property type="entry name" value="CarboxyPept-like_regulatory"/>
</dbReference>
<keyword evidence="3 7" id="KW-1134">Transmembrane beta strand</keyword>
<keyword evidence="2 7" id="KW-0813">Transport</keyword>
<sequence>MNFYILTRTYNCRAVHKTLLVMKLIMIFLTVAILQVSANSFAQRITLNETNSSLEKVINKIRQQSGYDFVYNDFDLQGALPVTVHISNVDLKRSIDICLAGRDLDYEIKERTIIIKKKETTLLTELTELLTPTGLIHGSVIDANGVGLPGVIIKNKALKTIAVTNTNGEFILNVEEGTTLIFSYIGFKPQEVIMHKTTKKFIISMEQDISKLDEVSVEGYRTDSKRLSTSDITMVTASDLEKQPVQDVLQALEGRVPGMNITQSSGVPGARLSVEVRGRSNFDSNLSSDQPLFIVDGVPMAAANDKINSQSGPFGAATVQGLTAFAGINTADIESIAVLKDADATAIYGSRGANGVILITTKKGKAGKMLVNVNAYSGISTVDVLTPLLNTQQYLTMRNEAFANDGLTKTNANAYDVLLYNSTRYTDFEKLLVGNNARTNDAQVSASGGDKYTQYRIGTGYHKETTVWPGDKSADRASASFALNTKSSDERFTAAITANYSVSTNNLTAVDLASAVTLPPNYRLYDANGNIAWNEGGVNDGRTNPLAQLNQQYLSTLINVNANMVLNYKLLKSLTLRSSFGYNSSQNNDQRLTPISAQNPSLANLSGLAGYGNNQLKDWIIEPQIQYTENISKGKLDVLAGATYNRTNTAAQTINASGYTSDDLLSSLTGATTITAANTATQYNYQAFFGRVNYNWQDKYIVNFTGRRDGSSRFGPDFRFSNFGAVGGAWIFSNEDFLKHNKIISYGKLRGSYGVTGNDQIANYQYLDQWKATSTYGDSSTLYSVKLLNPVLHWEKNKKMEFGLEMGFFNDRVLLSASIYRDITSDPLVTYPLPKITGFSSIVENLDGVQIENKGLELTFTTQNIKKGSLTWTTDFNFTLPKNTLLAFPNLATSSYATTYAIGESLNRIYAAQYIGVNPTTGLYTVKDVNGDGVANVSDYASLGTKDPKFYGGLNNTFSYKRISLSFFFQFIKQIGKDWRASSIVNPPGTVYNMSTLALSRWQNPGDVTDVQKFTTSAGSIIGTSGYYAAYLSNAFYTDASFIRLKNASLSYTLSPKGLSALHVSAFKFYVQGQNLFLITPYKGADPETQSYTVMPPLRTIIAGLQLTL</sequence>
<comment type="subcellular location">
    <subcellularLocation>
        <location evidence="1 7">Cell outer membrane</location>
        <topology evidence="1 7">Multi-pass membrane protein</topology>
    </subcellularLocation>
</comment>
<dbReference type="InterPro" id="IPR012910">
    <property type="entry name" value="Plug_dom"/>
</dbReference>
<protein>
    <submittedName>
        <fullName evidence="9">TonB-linked SusC/RagA family outer membrane protein</fullName>
    </submittedName>
</protein>
<dbReference type="GO" id="GO:0009279">
    <property type="term" value="C:cell outer membrane"/>
    <property type="evidence" value="ECO:0007669"/>
    <property type="project" value="UniProtKB-SubCell"/>
</dbReference>
<dbReference type="AlphaFoldDB" id="A0A495J7L9"/>
<accession>A0A495J7L9</accession>
<dbReference type="InterPro" id="IPR036942">
    <property type="entry name" value="Beta-barrel_TonB_sf"/>
</dbReference>
<dbReference type="OrthoDB" id="9768177at2"/>
<comment type="caution">
    <text evidence="9">The sequence shown here is derived from an EMBL/GenBank/DDBJ whole genome shotgun (WGS) entry which is preliminary data.</text>
</comment>
<evidence type="ECO:0000256" key="5">
    <source>
        <dbReference type="ARBA" id="ARBA00023136"/>
    </source>
</evidence>
<comment type="similarity">
    <text evidence="7">Belongs to the TonB-dependent receptor family.</text>
</comment>
<evidence type="ECO:0000256" key="1">
    <source>
        <dbReference type="ARBA" id="ARBA00004571"/>
    </source>
</evidence>
<evidence type="ECO:0000256" key="3">
    <source>
        <dbReference type="ARBA" id="ARBA00022452"/>
    </source>
</evidence>
<evidence type="ECO:0000259" key="8">
    <source>
        <dbReference type="Pfam" id="PF07715"/>
    </source>
</evidence>